<dbReference type="AlphaFoldDB" id="A0A1X6YRJ7"/>
<evidence type="ECO:0000313" key="9">
    <source>
        <dbReference type="Proteomes" id="UP000193570"/>
    </source>
</evidence>
<evidence type="ECO:0000313" key="8">
    <source>
        <dbReference type="EMBL" id="SLN28520.1"/>
    </source>
</evidence>
<comment type="subcellular location">
    <subcellularLocation>
        <location evidence="1">Membrane</location>
        <topology evidence="1">Multi-pass membrane protein</topology>
    </subcellularLocation>
</comment>
<feature type="domain" description="EamA" evidence="7">
    <location>
        <begin position="159"/>
        <end position="289"/>
    </location>
</feature>
<feature type="transmembrane region" description="Helical" evidence="6">
    <location>
        <begin position="216"/>
        <end position="234"/>
    </location>
</feature>
<keyword evidence="5 6" id="KW-0472">Membrane</keyword>
<feature type="transmembrane region" description="Helical" evidence="6">
    <location>
        <begin position="246"/>
        <end position="267"/>
    </location>
</feature>
<evidence type="ECO:0000256" key="1">
    <source>
        <dbReference type="ARBA" id="ARBA00004141"/>
    </source>
</evidence>
<feature type="transmembrane region" description="Helical" evidence="6">
    <location>
        <begin position="44"/>
        <end position="62"/>
    </location>
</feature>
<dbReference type="RefSeq" id="WP_085790964.1">
    <property type="nucleotide sequence ID" value="NZ_FWFK01000002.1"/>
</dbReference>
<evidence type="ECO:0000256" key="3">
    <source>
        <dbReference type="ARBA" id="ARBA00022692"/>
    </source>
</evidence>
<reference evidence="8 9" key="1">
    <citation type="submission" date="2017-03" db="EMBL/GenBank/DDBJ databases">
        <authorList>
            <person name="Afonso C.L."/>
            <person name="Miller P.J."/>
            <person name="Scott M.A."/>
            <person name="Spackman E."/>
            <person name="Goraichik I."/>
            <person name="Dimitrov K.M."/>
            <person name="Suarez D.L."/>
            <person name="Swayne D.E."/>
        </authorList>
    </citation>
    <scope>NUCLEOTIDE SEQUENCE [LARGE SCALE GENOMIC DNA]</scope>
    <source>
        <strain evidence="8 9">CECT 8625</strain>
    </source>
</reference>
<feature type="transmembrane region" description="Helical" evidence="6">
    <location>
        <begin position="106"/>
        <end position="123"/>
    </location>
</feature>
<dbReference type="Proteomes" id="UP000193570">
    <property type="component" value="Unassembled WGS sequence"/>
</dbReference>
<proteinExistence type="inferred from homology"/>
<evidence type="ECO:0000256" key="2">
    <source>
        <dbReference type="ARBA" id="ARBA00009853"/>
    </source>
</evidence>
<dbReference type="EMBL" id="FWFK01000002">
    <property type="protein sequence ID" value="SLN28520.1"/>
    <property type="molecule type" value="Genomic_DNA"/>
</dbReference>
<keyword evidence="3 6" id="KW-0812">Transmembrane</keyword>
<dbReference type="Pfam" id="PF00892">
    <property type="entry name" value="EamA"/>
    <property type="match status" value="2"/>
</dbReference>
<dbReference type="OrthoDB" id="8478503at2"/>
<feature type="transmembrane region" description="Helical" evidence="6">
    <location>
        <begin position="83"/>
        <end position="100"/>
    </location>
</feature>
<dbReference type="SUPFAM" id="SSF103481">
    <property type="entry name" value="Multidrug resistance efflux transporter EmrE"/>
    <property type="match status" value="2"/>
</dbReference>
<feature type="transmembrane region" description="Helical" evidence="6">
    <location>
        <begin position="273"/>
        <end position="293"/>
    </location>
</feature>
<feature type="transmembrane region" description="Helical" evidence="6">
    <location>
        <begin position="12"/>
        <end position="32"/>
    </location>
</feature>
<dbReference type="PANTHER" id="PTHR22911">
    <property type="entry name" value="ACYL-MALONYL CONDENSING ENZYME-RELATED"/>
    <property type="match status" value="1"/>
</dbReference>
<keyword evidence="9" id="KW-1185">Reference proteome</keyword>
<sequence>MHRTRNLSGSVLDGVGLRLLAVFLLTAMSAAVREASQTVPVGQIVFVRSALALLPILLWLRWRHGLRAGLTTERPAAHLLRGLLGAVSITLSFISLAALPVTSAKALSYLAPVLSVPLAAMVLRERVGAAALVALAVALAGTAAMLHGALVLPGPGAAIGIAAGLGFALTMAVVRVLVRDMTRTEAPAAIAASMAAISALCALLSLPFGWVMPEGGAWVSLLATGLLGGFAAIAGTEAIARAPVAALAPVEYSGLVWALLFDVLLFATLPDRWALAGAGLILVAALIVTLRGAR</sequence>
<evidence type="ECO:0000256" key="4">
    <source>
        <dbReference type="ARBA" id="ARBA00022989"/>
    </source>
</evidence>
<name>A0A1X6YRJ7_9RHOB</name>
<keyword evidence="4 6" id="KW-1133">Transmembrane helix</keyword>
<evidence type="ECO:0000259" key="7">
    <source>
        <dbReference type="Pfam" id="PF00892"/>
    </source>
</evidence>
<feature type="domain" description="EamA" evidence="7">
    <location>
        <begin position="14"/>
        <end position="145"/>
    </location>
</feature>
<dbReference type="PANTHER" id="PTHR22911:SF6">
    <property type="entry name" value="SOLUTE CARRIER FAMILY 35 MEMBER G1"/>
    <property type="match status" value="1"/>
</dbReference>
<dbReference type="InterPro" id="IPR037185">
    <property type="entry name" value="EmrE-like"/>
</dbReference>
<gene>
    <name evidence="8" type="ORF">ROJ8625_01208</name>
</gene>
<dbReference type="InterPro" id="IPR000620">
    <property type="entry name" value="EamA_dom"/>
</dbReference>
<feature type="transmembrane region" description="Helical" evidence="6">
    <location>
        <begin position="157"/>
        <end position="178"/>
    </location>
</feature>
<feature type="transmembrane region" description="Helical" evidence="6">
    <location>
        <begin position="190"/>
        <end position="210"/>
    </location>
</feature>
<protein>
    <submittedName>
        <fullName evidence="8">EamA-like transporter family protein</fullName>
    </submittedName>
</protein>
<evidence type="ECO:0000256" key="6">
    <source>
        <dbReference type="SAM" id="Phobius"/>
    </source>
</evidence>
<organism evidence="8 9">
    <name type="scientific">Roseivivax jejudonensis</name>
    <dbReference type="NCBI Taxonomy" id="1529041"/>
    <lineage>
        <taxon>Bacteria</taxon>
        <taxon>Pseudomonadati</taxon>
        <taxon>Pseudomonadota</taxon>
        <taxon>Alphaproteobacteria</taxon>
        <taxon>Rhodobacterales</taxon>
        <taxon>Roseobacteraceae</taxon>
        <taxon>Roseivivax</taxon>
    </lineage>
</organism>
<accession>A0A1X6YRJ7</accession>
<feature type="transmembrane region" description="Helical" evidence="6">
    <location>
        <begin position="130"/>
        <end position="151"/>
    </location>
</feature>
<comment type="similarity">
    <text evidence="2">Belongs to the drug/metabolite transporter (DMT) superfamily. 10 TMS drug/metabolite exporter (DME) (TC 2.A.7.3) family.</text>
</comment>
<evidence type="ECO:0000256" key="5">
    <source>
        <dbReference type="ARBA" id="ARBA00023136"/>
    </source>
</evidence>
<dbReference type="GO" id="GO:0016020">
    <property type="term" value="C:membrane"/>
    <property type="evidence" value="ECO:0007669"/>
    <property type="project" value="UniProtKB-SubCell"/>
</dbReference>